<dbReference type="RefSeq" id="WP_068141201.1">
    <property type="nucleotide sequence ID" value="NZ_CP042914.1"/>
</dbReference>
<keyword evidence="1" id="KW-0732">Signal</keyword>
<feature type="signal peptide" evidence="1">
    <location>
        <begin position="1"/>
        <end position="24"/>
    </location>
</feature>
<protein>
    <submittedName>
        <fullName evidence="2">Uncharacterized protein</fullName>
    </submittedName>
</protein>
<dbReference type="KEGG" id="rul:UC8_56460"/>
<evidence type="ECO:0000313" key="2">
    <source>
        <dbReference type="EMBL" id="QEG43595.1"/>
    </source>
</evidence>
<organism evidence="2 3">
    <name type="scientific">Roseimaritima ulvae</name>
    <dbReference type="NCBI Taxonomy" id="980254"/>
    <lineage>
        <taxon>Bacteria</taxon>
        <taxon>Pseudomonadati</taxon>
        <taxon>Planctomycetota</taxon>
        <taxon>Planctomycetia</taxon>
        <taxon>Pirellulales</taxon>
        <taxon>Pirellulaceae</taxon>
        <taxon>Roseimaritima</taxon>
    </lineage>
</organism>
<keyword evidence="3" id="KW-1185">Reference proteome</keyword>
<feature type="chain" id="PRO_5022786284" evidence="1">
    <location>
        <begin position="25"/>
        <end position="274"/>
    </location>
</feature>
<sequence length="274" mass="31055" precursor="true">MFTCCRWLIAGCLAWACVIGSAWGQPPLDTLPDARARIQKQEARLLSTLQMTPADAVGSPQPIALSKKPVLRYDDPTRANEFGSVWLWSADGRPTALLDSYRHTEGLWAMVTVQLDDGAFDVAMDGQPWWTPREPEVNWLPVPNGDSVAANERTRMIQMRNIARKFAAHEFWDPNNSRFELRLLPRPLHRYKDTARGIQDGTVFVFANGTNPEIILMLEARGKGSDLAWQMGFARLGHAEMHVLLDQQTIWTVPRANPTKRSESYWLDFVQDPN</sequence>
<dbReference type="Proteomes" id="UP000325286">
    <property type="component" value="Chromosome"/>
</dbReference>
<dbReference type="EMBL" id="CP042914">
    <property type="protein sequence ID" value="QEG43595.1"/>
    <property type="molecule type" value="Genomic_DNA"/>
</dbReference>
<reference evidence="2 3" key="1">
    <citation type="submission" date="2019-08" db="EMBL/GenBank/DDBJ databases">
        <title>Deep-cultivation of Planctomycetes and their phenomic and genomic characterization uncovers novel biology.</title>
        <authorList>
            <person name="Wiegand S."/>
            <person name="Jogler M."/>
            <person name="Boedeker C."/>
            <person name="Pinto D."/>
            <person name="Vollmers J."/>
            <person name="Rivas-Marin E."/>
            <person name="Kohn T."/>
            <person name="Peeters S.H."/>
            <person name="Heuer A."/>
            <person name="Rast P."/>
            <person name="Oberbeckmann S."/>
            <person name="Bunk B."/>
            <person name="Jeske O."/>
            <person name="Meyerdierks A."/>
            <person name="Storesund J.E."/>
            <person name="Kallscheuer N."/>
            <person name="Luecker S."/>
            <person name="Lage O.M."/>
            <person name="Pohl T."/>
            <person name="Merkel B.J."/>
            <person name="Hornburger P."/>
            <person name="Mueller R.-W."/>
            <person name="Bruemmer F."/>
            <person name="Labrenz M."/>
            <person name="Spormann A.M."/>
            <person name="Op den Camp H."/>
            <person name="Overmann J."/>
            <person name="Amann R."/>
            <person name="Jetten M.S.M."/>
            <person name="Mascher T."/>
            <person name="Medema M.H."/>
            <person name="Devos D.P."/>
            <person name="Kaster A.-K."/>
            <person name="Ovreas L."/>
            <person name="Rohde M."/>
            <person name="Galperin M.Y."/>
            <person name="Jogler C."/>
        </authorList>
    </citation>
    <scope>NUCLEOTIDE SEQUENCE [LARGE SCALE GENOMIC DNA]</scope>
    <source>
        <strain evidence="2 3">UC8</strain>
    </source>
</reference>
<dbReference type="OrthoDB" id="217042at2"/>
<gene>
    <name evidence="2" type="ORF">UC8_56460</name>
</gene>
<evidence type="ECO:0000256" key="1">
    <source>
        <dbReference type="SAM" id="SignalP"/>
    </source>
</evidence>
<proteinExistence type="predicted"/>
<accession>A0A5B9R1C8</accession>
<name>A0A5B9R1C8_9BACT</name>
<dbReference type="AlphaFoldDB" id="A0A5B9R1C8"/>
<evidence type="ECO:0000313" key="3">
    <source>
        <dbReference type="Proteomes" id="UP000325286"/>
    </source>
</evidence>